<dbReference type="Pfam" id="PF03840">
    <property type="entry name" value="SecG"/>
    <property type="match status" value="1"/>
</dbReference>
<feature type="compositionally biased region" description="Polar residues" evidence="12">
    <location>
        <begin position="178"/>
        <end position="195"/>
    </location>
</feature>
<dbReference type="GO" id="GO:0065002">
    <property type="term" value="P:intracellular protein transmembrane transport"/>
    <property type="evidence" value="ECO:0007669"/>
    <property type="project" value="TreeGrafter"/>
</dbReference>
<dbReference type="AlphaFoldDB" id="A0A6C8GXV7"/>
<evidence type="ECO:0000256" key="4">
    <source>
        <dbReference type="ARBA" id="ARBA00022448"/>
    </source>
</evidence>
<evidence type="ECO:0000256" key="7">
    <source>
        <dbReference type="ARBA" id="ARBA00022927"/>
    </source>
</evidence>
<feature type="region of interest" description="Disordered" evidence="12">
    <location>
        <begin position="166"/>
        <end position="195"/>
    </location>
</feature>
<gene>
    <name evidence="13" type="ORF">LTSEUGA_4637</name>
</gene>
<evidence type="ECO:0000313" key="13">
    <source>
        <dbReference type="EMBL" id="EHC87287.1"/>
    </source>
</evidence>
<dbReference type="EMBL" id="AFCV01001164">
    <property type="protein sequence ID" value="EHC87287.1"/>
    <property type="molecule type" value="Genomic_DNA"/>
</dbReference>
<evidence type="ECO:0000256" key="6">
    <source>
        <dbReference type="ARBA" id="ARBA00022692"/>
    </source>
</evidence>
<organism evidence="13 14">
    <name type="scientific">Salmonella enterica subsp. enterica serovar Uganda str. R8-3404</name>
    <dbReference type="NCBI Taxonomy" id="913083"/>
    <lineage>
        <taxon>Bacteria</taxon>
        <taxon>Pseudomonadati</taxon>
        <taxon>Pseudomonadota</taxon>
        <taxon>Gammaproteobacteria</taxon>
        <taxon>Enterobacterales</taxon>
        <taxon>Enterobacteriaceae</taxon>
        <taxon>Salmonella</taxon>
    </lineage>
</organism>
<evidence type="ECO:0000313" key="14">
    <source>
        <dbReference type="Proteomes" id="UP000003915"/>
    </source>
</evidence>
<reference evidence="13 14" key="1">
    <citation type="journal article" date="2011" name="BMC Genomics">
        <title>Genome sequencing reveals diversification of virulence factor content and possible host adaptation in distinct subpopulations of Salmonella enterica.</title>
        <authorList>
            <person name="den Bakker H.C."/>
            <person name="Moreno Switt A.I."/>
            <person name="Govoni G."/>
            <person name="Cummings C.A."/>
            <person name="Ranieri M.L."/>
            <person name="Degoricija L."/>
            <person name="Hoelzer K."/>
            <person name="Rodriguez-Rivera L.D."/>
            <person name="Brown S."/>
            <person name="Bolchacova E."/>
            <person name="Furtado M.R."/>
            <person name="Wiedmann M."/>
        </authorList>
    </citation>
    <scope>NUCLEOTIDE SEQUENCE [LARGE SCALE GENOMIC DNA]</scope>
    <source>
        <strain evidence="13 14">R8-3404</strain>
    </source>
</reference>
<accession>A0A6C8GXV7</accession>
<dbReference type="GO" id="GO:0005886">
    <property type="term" value="C:plasma membrane"/>
    <property type="evidence" value="ECO:0007669"/>
    <property type="project" value="UniProtKB-SubCell"/>
</dbReference>
<evidence type="ECO:0000256" key="10">
    <source>
        <dbReference type="ARBA" id="ARBA00023136"/>
    </source>
</evidence>
<dbReference type="GO" id="GO:0009306">
    <property type="term" value="P:protein secretion"/>
    <property type="evidence" value="ECO:0007669"/>
    <property type="project" value="UniProtKB-UniRule"/>
</dbReference>
<keyword evidence="7 11" id="KW-0653">Protein transport</keyword>
<evidence type="ECO:0000256" key="8">
    <source>
        <dbReference type="ARBA" id="ARBA00022989"/>
    </source>
</evidence>
<dbReference type="Proteomes" id="UP000003915">
    <property type="component" value="Unassembled WGS sequence"/>
</dbReference>
<keyword evidence="9 11" id="KW-0811">Translocation</keyword>
<dbReference type="PANTHER" id="PTHR34182:SF1">
    <property type="entry name" value="PROTEIN-EXPORT MEMBRANE PROTEIN SECG"/>
    <property type="match status" value="1"/>
</dbReference>
<name>A0A6C8GXV7_SALET</name>
<dbReference type="NCBIfam" id="TIGR00810">
    <property type="entry name" value="secG"/>
    <property type="match status" value="1"/>
</dbReference>
<keyword evidence="5 11" id="KW-1003">Cell membrane</keyword>
<comment type="caution">
    <text evidence="13">The sequence shown here is derived from an EMBL/GenBank/DDBJ whole genome shotgun (WGS) entry which is preliminary data.</text>
</comment>
<evidence type="ECO:0000256" key="2">
    <source>
        <dbReference type="ARBA" id="ARBA00008445"/>
    </source>
</evidence>
<keyword evidence="6 11" id="KW-0812">Transmembrane</keyword>
<dbReference type="PANTHER" id="PTHR34182">
    <property type="entry name" value="PROTEIN-EXPORT MEMBRANE PROTEIN SECG"/>
    <property type="match status" value="1"/>
</dbReference>
<sequence>MTKKAAVAAWACQPPYYWRRLPPYGPQKTTLLLFFSAVDTMRLNCPCEGHSLWLVFTPASVGNSKNPALLVEALVRGNSARNRLIMYEALLVVFLIVAIGLVGLIMLQQGKGADMGASFGAGASATLFGSSGSGNFMTRMTAVLATLFFIISLVLGNINSNKTNKGSEWENLSAPAKTEQTQPAAPAQPTSDIPR</sequence>
<evidence type="ECO:0000256" key="1">
    <source>
        <dbReference type="ARBA" id="ARBA00004651"/>
    </source>
</evidence>
<evidence type="ECO:0000256" key="12">
    <source>
        <dbReference type="SAM" id="MobiDB-lite"/>
    </source>
</evidence>
<evidence type="ECO:0000256" key="11">
    <source>
        <dbReference type="RuleBase" id="RU365087"/>
    </source>
</evidence>
<comment type="subcellular location">
    <subcellularLocation>
        <location evidence="1 11">Cell membrane</location>
        <topology evidence="1 11">Multi-pass membrane protein</topology>
    </subcellularLocation>
</comment>
<feature type="transmembrane region" description="Helical" evidence="11">
    <location>
        <begin position="136"/>
        <end position="155"/>
    </location>
</feature>
<comment type="function">
    <text evidence="11">Involved in protein export. Participates in an early event of protein translocation.</text>
</comment>
<evidence type="ECO:0000256" key="3">
    <source>
        <dbReference type="ARBA" id="ARBA00017876"/>
    </source>
</evidence>
<keyword evidence="8 11" id="KW-1133">Transmembrane helix</keyword>
<dbReference type="GO" id="GO:0043952">
    <property type="term" value="P:protein transport by the Sec complex"/>
    <property type="evidence" value="ECO:0007669"/>
    <property type="project" value="TreeGrafter"/>
</dbReference>
<keyword evidence="4 11" id="KW-0813">Transport</keyword>
<feature type="transmembrane region" description="Helical" evidence="11">
    <location>
        <begin position="84"/>
        <end position="107"/>
    </location>
</feature>
<evidence type="ECO:0000256" key="5">
    <source>
        <dbReference type="ARBA" id="ARBA00022475"/>
    </source>
</evidence>
<dbReference type="PRINTS" id="PR01651">
    <property type="entry name" value="SECGEXPORT"/>
</dbReference>
<comment type="similarity">
    <text evidence="2 11">Belongs to the SecG family.</text>
</comment>
<dbReference type="InterPro" id="IPR004692">
    <property type="entry name" value="SecG"/>
</dbReference>
<proteinExistence type="inferred from homology"/>
<protein>
    <recommendedName>
        <fullName evidence="3 11">Protein-export membrane protein SecG</fullName>
    </recommendedName>
</protein>
<evidence type="ECO:0000256" key="9">
    <source>
        <dbReference type="ARBA" id="ARBA00023010"/>
    </source>
</evidence>
<keyword evidence="10 11" id="KW-0472">Membrane</keyword>
<dbReference type="GO" id="GO:0015450">
    <property type="term" value="F:protein-transporting ATPase activity"/>
    <property type="evidence" value="ECO:0007669"/>
    <property type="project" value="UniProtKB-UniRule"/>
</dbReference>